<keyword evidence="1" id="KW-1133">Transmembrane helix</keyword>
<gene>
    <name evidence="2" type="ORF">H8E29_16560</name>
</gene>
<evidence type="ECO:0000313" key="3">
    <source>
        <dbReference type="Proteomes" id="UP000614469"/>
    </source>
</evidence>
<protein>
    <submittedName>
        <fullName evidence="2">Uncharacterized protein</fullName>
    </submittedName>
</protein>
<evidence type="ECO:0000256" key="1">
    <source>
        <dbReference type="SAM" id="Phobius"/>
    </source>
</evidence>
<dbReference type="Proteomes" id="UP000614469">
    <property type="component" value="Unassembled WGS sequence"/>
</dbReference>
<keyword evidence="1" id="KW-0812">Transmembrane</keyword>
<reference evidence="2 3" key="1">
    <citation type="submission" date="2020-08" db="EMBL/GenBank/DDBJ databases">
        <title>Bridging the membrane lipid divide: bacteria of the FCB group superphylum have the potential to synthesize archaeal ether lipids.</title>
        <authorList>
            <person name="Villanueva L."/>
            <person name="Von Meijenfeldt F.A.B."/>
            <person name="Westbye A.B."/>
            <person name="Yadav S."/>
            <person name="Hopmans E.C."/>
            <person name="Dutilh B.E."/>
            <person name="Sinninghe Damste J.S."/>
        </authorList>
    </citation>
    <scope>NUCLEOTIDE SEQUENCE [LARGE SCALE GENOMIC DNA]</scope>
    <source>
        <strain evidence="2">NIOZ-UU36</strain>
    </source>
</reference>
<comment type="caution">
    <text evidence="2">The sequence shown here is derived from an EMBL/GenBank/DDBJ whole genome shotgun (WGS) entry which is preliminary data.</text>
</comment>
<dbReference type="AlphaFoldDB" id="A0A8J6NMX6"/>
<accession>A0A8J6NMX6</accession>
<feature type="transmembrane region" description="Helical" evidence="1">
    <location>
        <begin position="107"/>
        <end position="133"/>
    </location>
</feature>
<name>A0A8J6NMX6_9CHLR</name>
<proteinExistence type="predicted"/>
<keyword evidence="1" id="KW-0472">Membrane</keyword>
<organism evidence="2 3">
    <name type="scientific">Candidatus Desulfolinea nitratireducens</name>
    <dbReference type="NCBI Taxonomy" id="2841698"/>
    <lineage>
        <taxon>Bacteria</taxon>
        <taxon>Bacillati</taxon>
        <taxon>Chloroflexota</taxon>
        <taxon>Anaerolineae</taxon>
        <taxon>Anaerolineales</taxon>
        <taxon>Anaerolineales incertae sedis</taxon>
        <taxon>Candidatus Desulfolinea</taxon>
    </lineage>
</organism>
<evidence type="ECO:0000313" key="2">
    <source>
        <dbReference type="EMBL" id="MBC8336872.1"/>
    </source>
</evidence>
<sequence length="292" mass="32146">MTAFAFLGALSVAAFVFEIISAFQYGIFRHSRLDGAFQDANKISRRRSTWDAILIAIFPKRFDPEHARNILDVVGLIRRAGYPYDTPGEFYAAAIREFTKYLLVGGLMAGALAMNGMLIAGPLFAAFYIYLGLRRPYTRLEKMAKARAETMRNNMLIALSVLESLLSSGVGVQDALRRTASVGGTFSNLLGLLVAQIEIKDIEEAVEVVQAHLPDPSDVDATLFLTDILDFFQRSRPILTSVTALRESVHRTVLEITETRAALVRQRSGLFGVTAVVGLVLSMVMPFLGSTF</sequence>
<feature type="transmembrane region" description="Helical" evidence="1">
    <location>
        <begin position="270"/>
        <end position="289"/>
    </location>
</feature>
<dbReference type="EMBL" id="JACNJN010000204">
    <property type="protein sequence ID" value="MBC8336872.1"/>
    <property type="molecule type" value="Genomic_DNA"/>
</dbReference>